<dbReference type="AlphaFoldDB" id="A0AAV2RPH6"/>
<reference evidence="1 2" key="1">
    <citation type="submission" date="2024-05" db="EMBL/GenBank/DDBJ databases">
        <authorList>
            <person name="Wallberg A."/>
        </authorList>
    </citation>
    <scope>NUCLEOTIDE SEQUENCE [LARGE SCALE GENOMIC DNA]</scope>
</reference>
<dbReference type="Gene3D" id="3.30.70.1820">
    <property type="entry name" value="L1 transposable element, RRM domain"/>
    <property type="match status" value="1"/>
</dbReference>
<evidence type="ECO:0000313" key="2">
    <source>
        <dbReference type="Proteomes" id="UP001497623"/>
    </source>
</evidence>
<sequence>VRRPCLVINNLPSERDKSDEDVFLELCNSKFSAQNITSDHIAKIHRVQRNPHSTVDANRPLALIVKFSKDRYRDSLFRNKKHLKGSGITISELLTSKRSKLLKKCIERIPGSFADRSIWTDYGKILVKLESHQRATHITSENDLNEFVNKCFPPPQLIPIES</sequence>
<dbReference type="Proteomes" id="UP001497623">
    <property type="component" value="Unassembled WGS sequence"/>
</dbReference>
<gene>
    <name evidence="1" type="ORF">MNOR_LOCUS27102</name>
</gene>
<name>A0AAV2RPH6_MEGNR</name>
<proteinExistence type="predicted"/>
<feature type="non-terminal residue" evidence="1">
    <location>
        <position position="162"/>
    </location>
</feature>
<accession>A0AAV2RPH6</accession>
<comment type="caution">
    <text evidence="1">The sequence shown here is derived from an EMBL/GenBank/DDBJ whole genome shotgun (WGS) entry which is preliminary data.</text>
</comment>
<keyword evidence="2" id="KW-1185">Reference proteome</keyword>
<evidence type="ECO:0000313" key="1">
    <source>
        <dbReference type="EMBL" id="CAL4133018.1"/>
    </source>
</evidence>
<protein>
    <submittedName>
        <fullName evidence="1">Uncharacterized protein</fullName>
    </submittedName>
</protein>
<feature type="non-terminal residue" evidence="1">
    <location>
        <position position="1"/>
    </location>
</feature>
<organism evidence="1 2">
    <name type="scientific">Meganyctiphanes norvegica</name>
    <name type="common">Northern krill</name>
    <name type="synonym">Thysanopoda norvegica</name>
    <dbReference type="NCBI Taxonomy" id="48144"/>
    <lineage>
        <taxon>Eukaryota</taxon>
        <taxon>Metazoa</taxon>
        <taxon>Ecdysozoa</taxon>
        <taxon>Arthropoda</taxon>
        <taxon>Crustacea</taxon>
        <taxon>Multicrustacea</taxon>
        <taxon>Malacostraca</taxon>
        <taxon>Eumalacostraca</taxon>
        <taxon>Eucarida</taxon>
        <taxon>Euphausiacea</taxon>
        <taxon>Euphausiidae</taxon>
        <taxon>Meganyctiphanes</taxon>
    </lineage>
</organism>
<dbReference type="EMBL" id="CAXKWB010028005">
    <property type="protein sequence ID" value="CAL4133018.1"/>
    <property type="molecule type" value="Genomic_DNA"/>
</dbReference>